<evidence type="ECO:0000256" key="1">
    <source>
        <dbReference type="SAM" id="Coils"/>
    </source>
</evidence>
<feature type="coiled-coil region" evidence="1">
    <location>
        <begin position="176"/>
        <end position="203"/>
    </location>
</feature>
<keyword evidence="1" id="KW-0175">Coiled coil</keyword>
<dbReference type="Proteomes" id="UP000472355">
    <property type="component" value="Unassembled WGS sequence"/>
</dbReference>
<protein>
    <submittedName>
        <fullName evidence="2">Uncharacterized protein</fullName>
    </submittedName>
</protein>
<dbReference type="EMBL" id="SGKU01000097">
    <property type="protein sequence ID" value="NFA44537.1"/>
    <property type="molecule type" value="Genomic_DNA"/>
</dbReference>
<dbReference type="AlphaFoldDB" id="A0A6M0SUE3"/>
<evidence type="ECO:0000313" key="2">
    <source>
        <dbReference type="EMBL" id="NFA44537.1"/>
    </source>
</evidence>
<reference evidence="2 3" key="1">
    <citation type="submission" date="2019-02" db="EMBL/GenBank/DDBJ databases">
        <title>Genome sequencing of Clostridium botulinum clinical isolates.</title>
        <authorList>
            <person name="Brunt J."/>
            <person name="Van Vliet A.H.M."/>
            <person name="Stringer S.C."/>
            <person name="Grant K.A."/>
            <person name="Carter A.C."/>
            <person name="Peck M.W."/>
        </authorList>
    </citation>
    <scope>NUCLEOTIDE SEQUENCE [LARGE SCALE GENOMIC DNA]</scope>
    <source>
        <strain evidence="2 3">H113700579</strain>
    </source>
</reference>
<name>A0A6M0SUE3_CLOBO</name>
<accession>A0A6M0SUE3</accession>
<comment type="caution">
    <text evidence="2">The sequence shown here is derived from an EMBL/GenBank/DDBJ whole genome shotgun (WGS) entry which is preliminary data.</text>
</comment>
<gene>
    <name evidence="2" type="ORF">EXM65_18780</name>
</gene>
<sequence>MIQELQTGILDINNKYTVDFNCKQLDDIILKIIVYDKSLPADLSDYNCRLKAFKADQVPLIQNTNITIKENIIEIKASKQLTTTAGAVKAELQFINKTTLEKKSTFYINIEVVSSVLDVDGVISTPTCTILEEIDNKLDQIENIKLDIIEAVKVKNDLNLSKTDANNINNTLKITITNADNKKKEVETVINNASNKIKEVQDSTNTANSTKQAVDNSVVQANASKQALDTSKLSADNTKKEVDNSIKIADEKIEIIKNLDPEHVIEDVKNLKTKVLENTLTSITTDNTLTKLDNSENGFVHNMQIRGRTLQNVFSSKYKFPLVEFNKTVSGLMYLQSIEGNFVIDKTKTYTLISTINMKSASENWGLNLKYYDSNNKDQYLTLYSSLKGSGITHITKVINFGVLDINRFELIGVSSSSNGGDYNFIWENLMILEGDWSSKEIPPYFEGIKSVGEAEGNKISILTCGKNLVNLKKLKVTNNYNTEYTIISENEIVVKAINNDAYRMIEFELPTQLQRKQLKSSSTNIKESGNYDGAFGLYEGGKVIRFYASESNGNLNGIIRFKNIQLEEGTKDTSYEKYKEDKTEILTGNEPLRGLPNGVSDVVDFYKNELTRNVEKVVLKGDDSEKWNLGDTLTKCISFYTHLTNGVTYKPVLSDKFVFDLSSKDEEHIRQTTGGTSVIIFIEKSKLSTPDANGFKKLLKTWADAGTPLEVYYQRAEPKTEKLQIKDELQTFKDGYIQLDNAITPSTYLEYSTNIPSALGGLTKVVDKLVDDTGWIDLPLESGITIDSGLTPRYRKVNNQVFVDGSVKGIDSKNKVVGILPVGFRPTSNHYYSGFTNGFSPTAMTLASNGNISVQGNYGDQYTINNFAIICTNFMI</sequence>
<organism evidence="2 3">
    <name type="scientific">Clostridium botulinum</name>
    <dbReference type="NCBI Taxonomy" id="1491"/>
    <lineage>
        <taxon>Bacteria</taxon>
        <taxon>Bacillati</taxon>
        <taxon>Bacillota</taxon>
        <taxon>Clostridia</taxon>
        <taxon>Eubacteriales</taxon>
        <taxon>Clostridiaceae</taxon>
        <taxon>Clostridium</taxon>
    </lineage>
</organism>
<proteinExistence type="predicted"/>
<evidence type="ECO:0000313" key="3">
    <source>
        <dbReference type="Proteomes" id="UP000472355"/>
    </source>
</evidence>